<gene>
    <name evidence="5" type="ORF">HNP73_003963</name>
</gene>
<feature type="domain" description="MurNAc-LAA" evidence="4">
    <location>
        <begin position="240"/>
        <end position="391"/>
    </location>
</feature>
<evidence type="ECO:0000313" key="6">
    <source>
        <dbReference type="Proteomes" id="UP000549457"/>
    </source>
</evidence>
<dbReference type="EMBL" id="JACHFM010000005">
    <property type="protein sequence ID" value="MBB5224002.1"/>
    <property type="molecule type" value="Genomic_DNA"/>
</dbReference>
<dbReference type="Gene3D" id="2.60.40.3500">
    <property type="match status" value="1"/>
</dbReference>
<name>A0A840SY51_9RHOB</name>
<reference evidence="5 6" key="1">
    <citation type="submission" date="2020-08" db="EMBL/GenBank/DDBJ databases">
        <title>Genomic Encyclopedia of Type Strains, Phase IV (KMG-IV): sequencing the most valuable type-strain genomes for metagenomic binning, comparative biology and taxonomic classification.</title>
        <authorList>
            <person name="Goeker M."/>
        </authorList>
    </citation>
    <scope>NUCLEOTIDE SEQUENCE [LARGE SCALE GENOMIC DNA]</scope>
    <source>
        <strain evidence="5 6">DSM 101730</strain>
    </source>
</reference>
<comment type="caution">
    <text evidence="5">The sequence shown here is derived from an EMBL/GenBank/DDBJ whole genome shotgun (WGS) entry which is preliminary data.</text>
</comment>
<dbReference type="Pfam" id="PF01520">
    <property type="entry name" value="Amidase_3"/>
    <property type="match status" value="1"/>
</dbReference>
<proteinExistence type="predicted"/>
<dbReference type="GO" id="GO:0009253">
    <property type="term" value="P:peptidoglycan catabolic process"/>
    <property type="evidence" value="ECO:0007669"/>
    <property type="project" value="InterPro"/>
</dbReference>
<dbReference type="SUPFAM" id="SSF53187">
    <property type="entry name" value="Zn-dependent exopeptidases"/>
    <property type="match status" value="1"/>
</dbReference>
<dbReference type="Proteomes" id="UP000549457">
    <property type="component" value="Unassembled WGS sequence"/>
</dbReference>
<dbReference type="Gene3D" id="3.40.630.40">
    <property type="entry name" value="Zn-dependent exopeptidases"/>
    <property type="match status" value="1"/>
</dbReference>
<dbReference type="AlphaFoldDB" id="A0A840SY51"/>
<dbReference type="SMART" id="SM00646">
    <property type="entry name" value="Ami_3"/>
    <property type="match status" value="1"/>
</dbReference>
<keyword evidence="3 5" id="KW-0378">Hydrolase</keyword>
<dbReference type="PANTHER" id="PTHR30404">
    <property type="entry name" value="N-ACETYLMURAMOYL-L-ALANINE AMIDASE"/>
    <property type="match status" value="1"/>
</dbReference>
<protein>
    <recommendedName>
        <fullName evidence="2">N-acetylmuramoyl-L-alanine amidase</fullName>
        <ecNumber evidence="2">3.5.1.28</ecNumber>
    </recommendedName>
</protein>
<dbReference type="Pfam" id="PF11741">
    <property type="entry name" value="AMIN"/>
    <property type="match status" value="1"/>
</dbReference>
<dbReference type="GO" id="GO:0030288">
    <property type="term" value="C:outer membrane-bounded periplasmic space"/>
    <property type="evidence" value="ECO:0007669"/>
    <property type="project" value="TreeGrafter"/>
</dbReference>
<dbReference type="GO" id="GO:0008745">
    <property type="term" value="F:N-acetylmuramoyl-L-alanine amidase activity"/>
    <property type="evidence" value="ECO:0007669"/>
    <property type="project" value="UniProtKB-EC"/>
</dbReference>
<evidence type="ECO:0000256" key="2">
    <source>
        <dbReference type="ARBA" id="ARBA00011901"/>
    </source>
</evidence>
<organism evidence="5 6">
    <name type="scientific">Amaricoccus macauensis</name>
    <dbReference type="NCBI Taxonomy" id="57001"/>
    <lineage>
        <taxon>Bacteria</taxon>
        <taxon>Pseudomonadati</taxon>
        <taxon>Pseudomonadota</taxon>
        <taxon>Alphaproteobacteria</taxon>
        <taxon>Rhodobacterales</taxon>
        <taxon>Paracoccaceae</taxon>
        <taxon>Amaricoccus</taxon>
    </lineage>
</organism>
<dbReference type="InterPro" id="IPR002508">
    <property type="entry name" value="MurNAc-LAA_cat"/>
</dbReference>
<comment type="catalytic activity">
    <reaction evidence="1">
        <text>Hydrolyzes the link between N-acetylmuramoyl residues and L-amino acid residues in certain cell-wall glycopeptides.</text>
        <dbReference type="EC" id="3.5.1.28"/>
    </reaction>
</comment>
<dbReference type="PANTHER" id="PTHR30404:SF0">
    <property type="entry name" value="N-ACETYLMURAMOYL-L-ALANINE AMIDASE AMIC"/>
    <property type="match status" value="1"/>
</dbReference>
<accession>A0A840SY51</accession>
<evidence type="ECO:0000259" key="4">
    <source>
        <dbReference type="SMART" id="SM00646"/>
    </source>
</evidence>
<evidence type="ECO:0000256" key="1">
    <source>
        <dbReference type="ARBA" id="ARBA00001561"/>
    </source>
</evidence>
<dbReference type="CDD" id="cd02696">
    <property type="entry name" value="MurNAc-LAA"/>
    <property type="match status" value="1"/>
</dbReference>
<keyword evidence="6" id="KW-1185">Reference proteome</keyword>
<evidence type="ECO:0000256" key="3">
    <source>
        <dbReference type="ARBA" id="ARBA00022801"/>
    </source>
</evidence>
<evidence type="ECO:0000313" key="5">
    <source>
        <dbReference type="EMBL" id="MBB5224002.1"/>
    </source>
</evidence>
<dbReference type="EC" id="3.5.1.28" evidence="2"/>
<dbReference type="RefSeq" id="WP_184154069.1">
    <property type="nucleotide sequence ID" value="NZ_JACHFM010000005.1"/>
</dbReference>
<dbReference type="InterPro" id="IPR050695">
    <property type="entry name" value="N-acetylmuramoyl_amidase_3"/>
</dbReference>
<sequence>MTNGFSTGSRRVIRPILATIVLATALLLPVPGQSEPPAQADASASSLREGWFGRSLDVEIALDRPVPFRVFTLDAPPRLVLDFAGLDWAGFDARDIRRDGGEAPLRVGRIGPGWSRLVLDLASPQALATAEMRPDGSGARLFVSLHQTDAAEFAAASGAPPGVWPSGGLPPPRVQGTGDVVVAIDPGHGGIDPGAVRDGAEEKSLVLAFGFALRAALIDRGFQVLMTREDDDFVPLADRVVRARQAGADVFLSLHANVESTPTVAGAIAFTRADRGSSPRAAARARAENAADSLAGLAPGDPVSEVLAGLARVETDARAGVLADTLVSALRPVSTIWTEPRQAANFEVLTAPDMPSVLLELGFLSNPDDRAALQSPEWRATTARALADGLAEWLVHDHELTEGLRR</sequence>
<dbReference type="InterPro" id="IPR021731">
    <property type="entry name" value="AMIN_dom"/>
</dbReference>